<reference evidence="2 3" key="1">
    <citation type="submission" date="2019-08" db="EMBL/GenBank/DDBJ databases">
        <title>In-depth cultivation of the pig gut microbiome towards novel bacterial diversity and tailored functional studies.</title>
        <authorList>
            <person name="Wylensek D."/>
            <person name="Hitch T.C.A."/>
            <person name="Clavel T."/>
        </authorList>
    </citation>
    <scope>NUCLEOTIDE SEQUENCE [LARGE SCALE GENOMIC DNA]</scope>
    <source>
        <strain evidence="2 3">WCA-389-WT-23B</strain>
    </source>
</reference>
<name>A0A6N7W8M6_9FIRM</name>
<dbReference type="PANTHER" id="PTHR43415">
    <property type="entry name" value="SPERMIDINE N(1)-ACETYLTRANSFERASE"/>
    <property type="match status" value="1"/>
</dbReference>
<accession>A0A6N7W8M6</accession>
<dbReference type="PANTHER" id="PTHR43415:SF3">
    <property type="entry name" value="GNAT-FAMILY ACETYLTRANSFERASE"/>
    <property type="match status" value="1"/>
</dbReference>
<dbReference type="AlphaFoldDB" id="A0A6N7W8M6"/>
<organism evidence="2 3">
    <name type="scientific">Eisenbergiella porci</name>
    <dbReference type="NCBI Taxonomy" id="2652274"/>
    <lineage>
        <taxon>Bacteria</taxon>
        <taxon>Bacillati</taxon>
        <taxon>Bacillota</taxon>
        <taxon>Clostridia</taxon>
        <taxon>Lachnospirales</taxon>
        <taxon>Lachnospiraceae</taxon>
        <taxon>Eisenbergiella</taxon>
    </lineage>
</organism>
<keyword evidence="3" id="KW-1185">Reference proteome</keyword>
<dbReference type="Pfam" id="PF00583">
    <property type="entry name" value="Acetyltransf_1"/>
    <property type="match status" value="1"/>
</dbReference>
<comment type="caution">
    <text evidence="2">The sequence shown here is derived from an EMBL/GenBank/DDBJ whole genome shotgun (WGS) entry which is preliminary data.</text>
</comment>
<gene>
    <name evidence="2" type="ORF">FYJ45_26330</name>
</gene>
<dbReference type="RefSeq" id="WP_154468000.1">
    <property type="nucleotide sequence ID" value="NZ_JAXDZL010000027.1"/>
</dbReference>
<dbReference type="GO" id="GO:0016747">
    <property type="term" value="F:acyltransferase activity, transferring groups other than amino-acyl groups"/>
    <property type="evidence" value="ECO:0007669"/>
    <property type="project" value="InterPro"/>
</dbReference>
<dbReference type="Gene3D" id="3.40.630.30">
    <property type="match status" value="1"/>
</dbReference>
<dbReference type="PROSITE" id="PS51186">
    <property type="entry name" value="GNAT"/>
    <property type="match status" value="1"/>
</dbReference>
<keyword evidence="2" id="KW-0808">Transferase</keyword>
<evidence type="ECO:0000259" key="1">
    <source>
        <dbReference type="PROSITE" id="PS51186"/>
    </source>
</evidence>
<dbReference type="EMBL" id="VUMI01000071">
    <property type="protein sequence ID" value="MSS91611.1"/>
    <property type="molecule type" value="Genomic_DNA"/>
</dbReference>
<evidence type="ECO:0000313" key="3">
    <source>
        <dbReference type="Proteomes" id="UP000436047"/>
    </source>
</evidence>
<protein>
    <submittedName>
        <fullName evidence="2">GNAT family N-acetyltransferase</fullName>
    </submittedName>
</protein>
<feature type="domain" description="N-acetyltransferase" evidence="1">
    <location>
        <begin position="15"/>
        <end position="182"/>
    </location>
</feature>
<sequence>MKYSKKIVLKNNKECLLRNAVASDAQQVYDIFNLTHSQTDFLLSYSDENSFDVEQEQLFLIDKENSVNEIEICAIVDGRIVGTAGIEAIGKKDKVKHRAEFGISIEKSFWGMGIGRALTMTCIECAKTAGYVQLELNVVSDNYRAISLYKSIGFSEYGRNPKGFFSRHAGWQEVVLMRIEIA</sequence>
<dbReference type="CDD" id="cd04301">
    <property type="entry name" value="NAT_SF"/>
    <property type="match status" value="1"/>
</dbReference>
<dbReference type="InterPro" id="IPR016181">
    <property type="entry name" value="Acyl_CoA_acyltransferase"/>
</dbReference>
<dbReference type="SUPFAM" id="SSF55729">
    <property type="entry name" value="Acyl-CoA N-acyltransferases (Nat)"/>
    <property type="match status" value="1"/>
</dbReference>
<dbReference type="InterPro" id="IPR000182">
    <property type="entry name" value="GNAT_dom"/>
</dbReference>
<proteinExistence type="predicted"/>
<evidence type="ECO:0000313" key="2">
    <source>
        <dbReference type="EMBL" id="MSS91611.1"/>
    </source>
</evidence>
<dbReference type="Proteomes" id="UP000436047">
    <property type="component" value="Unassembled WGS sequence"/>
</dbReference>
<dbReference type="GeneID" id="86056519"/>